<keyword evidence="4 8" id="KW-0479">Metal-binding</keyword>
<organism evidence="11 12">
    <name type="scientific">Coniochaeta hoffmannii</name>
    <dbReference type="NCBI Taxonomy" id="91930"/>
    <lineage>
        <taxon>Eukaryota</taxon>
        <taxon>Fungi</taxon>
        <taxon>Dikarya</taxon>
        <taxon>Ascomycota</taxon>
        <taxon>Pezizomycotina</taxon>
        <taxon>Sordariomycetes</taxon>
        <taxon>Sordariomycetidae</taxon>
        <taxon>Coniochaetales</taxon>
        <taxon>Coniochaetaceae</taxon>
        <taxon>Coniochaeta</taxon>
    </lineage>
</organism>
<dbReference type="Proteomes" id="UP001174691">
    <property type="component" value="Unassembled WGS sequence"/>
</dbReference>
<dbReference type="PRINTS" id="PR00385">
    <property type="entry name" value="P450"/>
</dbReference>
<keyword evidence="12" id="KW-1185">Reference proteome</keyword>
<dbReference type="Pfam" id="PF00067">
    <property type="entry name" value="p450"/>
    <property type="match status" value="1"/>
</dbReference>
<evidence type="ECO:0000256" key="10">
    <source>
        <dbReference type="SAM" id="Phobius"/>
    </source>
</evidence>
<dbReference type="InterPro" id="IPR050121">
    <property type="entry name" value="Cytochrome_P450_monoxygenase"/>
</dbReference>
<dbReference type="SUPFAM" id="SSF48264">
    <property type="entry name" value="Cytochrome P450"/>
    <property type="match status" value="1"/>
</dbReference>
<comment type="caution">
    <text evidence="11">The sequence shown here is derived from an EMBL/GenBank/DDBJ whole genome shotgun (WGS) entry which is preliminary data.</text>
</comment>
<comment type="similarity">
    <text evidence="2 9">Belongs to the cytochrome P450 family.</text>
</comment>
<dbReference type="PRINTS" id="PR00463">
    <property type="entry name" value="EP450I"/>
</dbReference>
<keyword evidence="10" id="KW-1133">Transmembrane helix</keyword>
<dbReference type="GO" id="GO:0016705">
    <property type="term" value="F:oxidoreductase activity, acting on paired donors, with incorporation or reduction of molecular oxygen"/>
    <property type="evidence" value="ECO:0007669"/>
    <property type="project" value="InterPro"/>
</dbReference>
<evidence type="ECO:0000256" key="4">
    <source>
        <dbReference type="ARBA" id="ARBA00022723"/>
    </source>
</evidence>
<name>A0AA38VM38_9PEZI</name>
<gene>
    <name evidence="11" type="ORF">NKR19_g8660</name>
</gene>
<evidence type="ECO:0000256" key="8">
    <source>
        <dbReference type="PIRSR" id="PIRSR602401-1"/>
    </source>
</evidence>
<evidence type="ECO:0000256" key="6">
    <source>
        <dbReference type="ARBA" id="ARBA00023004"/>
    </source>
</evidence>
<keyword evidence="10" id="KW-0472">Membrane</keyword>
<dbReference type="GO" id="GO:0020037">
    <property type="term" value="F:heme binding"/>
    <property type="evidence" value="ECO:0007669"/>
    <property type="project" value="InterPro"/>
</dbReference>
<accession>A0AA38VM38</accession>
<protein>
    <submittedName>
        <fullName evidence="11">Cytochrome P450</fullName>
    </submittedName>
</protein>
<keyword evidence="5 9" id="KW-0560">Oxidoreductase</keyword>
<reference evidence="11" key="1">
    <citation type="submission" date="2022-07" db="EMBL/GenBank/DDBJ databases">
        <title>Fungi with potential for degradation of polypropylene.</title>
        <authorList>
            <person name="Gostincar C."/>
        </authorList>
    </citation>
    <scope>NUCLEOTIDE SEQUENCE</scope>
    <source>
        <strain evidence="11">EXF-13287</strain>
    </source>
</reference>
<sequence length="532" mass="60136">MAFADLLSSLSLSHLYIILSLSTIYLLALSLHRLYLSPLSPIPGPKLAALTWLYEFYYDIVLGGQYTSKIISLHRRYGPIIRINPSEVHVGDPDFYPELYAAHPRRREKWRFFTKQFGADDSALATVDHDHHRLRRGAVAPFFSTQSVRRLQPVIEERVDALLERLRGLGGRGEVVDLMYPFSAFTNDVIEEYSFAKSHKLIEDPGFGREVTDAMLTGTHYGKWIQHIEVVLKLIDALPERVSAAVVPGWAGFLAMKRDIRKQIAEIKATENTERWAFDVDHPTIFHEMLGSKVLPPEEKTVARLAQEGQILVQGGTLTTSWTLALATFHLLDRPETLRGLRDELFKAIADPSEVVPLAALEGIPYLRAVVKESLRLSFGTSGRLTRVAPDETLVFTDKTTGKRYEIPPGTAVSMTTYKTVTDEKLFPDPFEFHPERWLGEGEEQRLERYFTVFGGGSRVCLGSALAQAELFLMLAKMFRVWGVEGDRREGDVGKIKLFETTVRDCEMAADYFIPIPWKGTKGIRATFEVFV</sequence>
<evidence type="ECO:0000256" key="5">
    <source>
        <dbReference type="ARBA" id="ARBA00023002"/>
    </source>
</evidence>
<keyword evidence="7 9" id="KW-0503">Monooxygenase</keyword>
<evidence type="ECO:0000256" key="3">
    <source>
        <dbReference type="ARBA" id="ARBA00022617"/>
    </source>
</evidence>
<keyword evidence="10" id="KW-0812">Transmembrane</keyword>
<feature type="binding site" description="axial binding residue" evidence="8">
    <location>
        <position position="461"/>
    </location>
    <ligand>
        <name>heme</name>
        <dbReference type="ChEBI" id="CHEBI:30413"/>
    </ligand>
    <ligandPart>
        <name>Fe</name>
        <dbReference type="ChEBI" id="CHEBI:18248"/>
    </ligandPart>
</feature>
<dbReference type="Gene3D" id="1.10.630.10">
    <property type="entry name" value="Cytochrome P450"/>
    <property type="match status" value="1"/>
</dbReference>
<dbReference type="InterPro" id="IPR017972">
    <property type="entry name" value="Cyt_P450_CS"/>
</dbReference>
<dbReference type="GO" id="GO:0004497">
    <property type="term" value="F:monooxygenase activity"/>
    <property type="evidence" value="ECO:0007669"/>
    <property type="project" value="UniProtKB-KW"/>
</dbReference>
<dbReference type="CDD" id="cd11062">
    <property type="entry name" value="CYP58-like"/>
    <property type="match status" value="1"/>
</dbReference>
<evidence type="ECO:0000256" key="7">
    <source>
        <dbReference type="ARBA" id="ARBA00023033"/>
    </source>
</evidence>
<dbReference type="PANTHER" id="PTHR24305">
    <property type="entry name" value="CYTOCHROME P450"/>
    <property type="match status" value="1"/>
</dbReference>
<evidence type="ECO:0000256" key="2">
    <source>
        <dbReference type="ARBA" id="ARBA00010617"/>
    </source>
</evidence>
<dbReference type="InterPro" id="IPR036396">
    <property type="entry name" value="Cyt_P450_sf"/>
</dbReference>
<dbReference type="PANTHER" id="PTHR24305:SF157">
    <property type="entry name" value="N-ACETYLTRYPTOPHAN 6-HYDROXYLASE IVOC-RELATED"/>
    <property type="match status" value="1"/>
</dbReference>
<dbReference type="PROSITE" id="PS00086">
    <property type="entry name" value="CYTOCHROME_P450"/>
    <property type="match status" value="1"/>
</dbReference>
<proteinExistence type="inferred from homology"/>
<comment type="cofactor">
    <cofactor evidence="1 8">
        <name>heme</name>
        <dbReference type="ChEBI" id="CHEBI:30413"/>
    </cofactor>
</comment>
<keyword evidence="6 8" id="KW-0408">Iron</keyword>
<dbReference type="GO" id="GO:0005506">
    <property type="term" value="F:iron ion binding"/>
    <property type="evidence" value="ECO:0007669"/>
    <property type="project" value="InterPro"/>
</dbReference>
<evidence type="ECO:0000256" key="9">
    <source>
        <dbReference type="RuleBase" id="RU000461"/>
    </source>
</evidence>
<evidence type="ECO:0000313" key="12">
    <source>
        <dbReference type="Proteomes" id="UP001174691"/>
    </source>
</evidence>
<dbReference type="AlphaFoldDB" id="A0AA38VM38"/>
<dbReference type="InterPro" id="IPR001128">
    <property type="entry name" value="Cyt_P450"/>
</dbReference>
<dbReference type="EMBL" id="JANBVN010000182">
    <property type="protein sequence ID" value="KAJ9134517.1"/>
    <property type="molecule type" value="Genomic_DNA"/>
</dbReference>
<evidence type="ECO:0000256" key="1">
    <source>
        <dbReference type="ARBA" id="ARBA00001971"/>
    </source>
</evidence>
<keyword evidence="3 8" id="KW-0349">Heme</keyword>
<feature type="transmembrane region" description="Helical" evidence="10">
    <location>
        <begin position="15"/>
        <end position="36"/>
    </location>
</feature>
<dbReference type="InterPro" id="IPR002401">
    <property type="entry name" value="Cyt_P450_E_grp-I"/>
</dbReference>
<evidence type="ECO:0000313" key="11">
    <source>
        <dbReference type="EMBL" id="KAJ9134517.1"/>
    </source>
</evidence>